<feature type="compositionally biased region" description="Basic and acidic residues" evidence="1">
    <location>
        <begin position="98"/>
        <end position="117"/>
    </location>
</feature>
<evidence type="ECO:0000256" key="1">
    <source>
        <dbReference type="SAM" id="MobiDB-lite"/>
    </source>
</evidence>
<keyword evidence="3" id="KW-1185">Reference proteome</keyword>
<evidence type="ECO:0000313" key="3">
    <source>
        <dbReference type="Proteomes" id="UP000006038"/>
    </source>
</evidence>
<reference evidence="2" key="2">
    <citation type="submission" date="2013-04" db="UniProtKB">
        <authorList>
            <consortium name="EnsemblPlants"/>
        </authorList>
    </citation>
    <scope>IDENTIFICATION</scope>
</reference>
<protein>
    <submittedName>
        <fullName evidence="2">Uncharacterized protein</fullName>
    </submittedName>
</protein>
<dbReference type="EnsemblPlants" id="OB01G47460.1">
    <property type="protein sequence ID" value="OB01G47460.1"/>
    <property type="gene ID" value="OB01G47460"/>
</dbReference>
<organism evidence="2">
    <name type="scientific">Oryza brachyantha</name>
    <name type="common">malo sina</name>
    <dbReference type="NCBI Taxonomy" id="4533"/>
    <lineage>
        <taxon>Eukaryota</taxon>
        <taxon>Viridiplantae</taxon>
        <taxon>Streptophyta</taxon>
        <taxon>Embryophyta</taxon>
        <taxon>Tracheophyta</taxon>
        <taxon>Spermatophyta</taxon>
        <taxon>Magnoliopsida</taxon>
        <taxon>Liliopsida</taxon>
        <taxon>Poales</taxon>
        <taxon>Poaceae</taxon>
        <taxon>BOP clade</taxon>
        <taxon>Oryzoideae</taxon>
        <taxon>Oryzeae</taxon>
        <taxon>Oryzinae</taxon>
        <taxon>Oryza</taxon>
    </lineage>
</organism>
<dbReference type="HOGENOM" id="CLU_1621539_0_0_1"/>
<name>J3L690_ORYBR</name>
<feature type="region of interest" description="Disordered" evidence="1">
    <location>
        <begin position="45"/>
        <end position="164"/>
    </location>
</feature>
<proteinExistence type="predicted"/>
<dbReference type="AlphaFoldDB" id="J3L690"/>
<accession>J3L690</accession>
<evidence type="ECO:0000313" key="2">
    <source>
        <dbReference type="EnsemblPlants" id="OB01G47460.1"/>
    </source>
</evidence>
<reference evidence="2" key="1">
    <citation type="journal article" date="2013" name="Nat. Commun.">
        <title>Whole-genome sequencing of Oryza brachyantha reveals mechanisms underlying Oryza genome evolution.</title>
        <authorList>
            <person name="Chen J."/>
            <person name="Huang Q."/>
            <person name="Gao D."/>
            <person name="Wang J."/>
            <person name="Lang Y."/>
            <person name="Liu T."/>
            <person name="Li B."/>
            <person name="Bai Z."/>
            <person name="Luis Goicoechea J."/>
            <person name="Liang C."/>
            <person name="Chen C."/>
            <person name="Zhang W."/>
            <person name="Sun S."/>
            <person name="Liao Y."/>
            <person name="Zhang X."/>
            <person name="Yang L."/>
            <person name="Song C."/>
            <person name="Wang M."/>
            <person name="Shi J."/>
            <person name="Liu G."/>
            <person name="Liu J."/>
            <person name="Zhou H."/>
            <person name="Zhou W."/>
            <person name="Yu Q."/>
            <person name="An N."/>
            <person name="Chen Y."/>
            <person name="Cai Q."/>
            <person name="Wang B."/>
            <person name="Liu B."/>
            <person name="Min J."/>
            <person name="Huang Y."/>
            <person name="Wu H."/>
            <person name="Li Z."/>
            <person name="Zhang Y."/>
            <person name="Yin Y."/>
            <person name="Song W."/>
            <person name="Jiang J."/>
            <person name="Jackson S.A."/>
            <person name="Wing R.A."/>
            <person name="Wang J."/>
            <person name="Chen M."/>
        </authorList>
    </citation>
    <scope>NUCLEOTIDE SEQUENCE [LARGE SCALE GENOMIC DNA]</scope>
    <source>
        <strain evidence="2">cv. IRGC 101232</strain>
    </source>
</reference>
<dbReference type="Proteomes" id="UP000006038">
    <property type="component" value="Chromosome 1"/>
</dbReference>
<sequence>MVRVVVVGVPAVLGGVVLLAVAPERVGLLAVDGVVADGELLVGHPERHDGADDEADDAGDRHVPGDDEERAGHLLPELGAAAAAVEGAAGVADGEEEGAQHRLREEPRGGAAEEARDGGGGGDPQVVGHLLQQRRPLVNHHHREPRDAAGQHPHHDRRPPLHQT</sequence>
<feature type="compositionally biased region" description="Low complexity" evidence="1">
    <location>
        <begin position="77"/>
        <end position="92"/>
    </location>
</feature>
<dbReference type="Gramene" id="OB01G47460.1">
    <property type="protein sequence ID" value="OB01G47460.1"/>
    <property type="gene ID" value="OB01G47460"/>
</dbReference>